<evidence type="ECO:0000313" key="3">
    <source>
        <dbReference type="Proteomes" id="UP000186601"/>
    </source>
</evidence>
<sequence>MVTDSSGRNVPGQPEEEEDYEDVIDISNAALEKLYGRSSNGILTPDAGHYVLDDGIGSRVSGLGGYGFNYHRPDNGTAA</sequence>
<dbReference type="Proteomes" id="UP000186601">
    <property type="component" value="Unassembled WGS sequence"/>
</dbReference>
<accession>A0A2R6NK94</accession>
<proteinExistence type="predicted"/>
<organism evidence="2 3">
    <name type="scientific">Hermanssonia centrifuga</name>
    <dbReference type="NCBI Taxonomy" id="98765"/>
    <lineage>
        <taxon>Eukaryota</taxon>
        <taxon>Fungi</taxon>
        <taxon>Dikarya</taxon>
        <taxon>Basidiomycota</taxon>
        <taxon>Agaricomycotina</taxon>
        <taxon>Agaricomycetes</taxon>
        <taxon>Polyporales</taxon>
        <taxon>Meruliaceae</taxon>
        <taxon>Hermanssonia</taxon>
    </lineage>
</organism>
<gene>
    <name evidence="2" type="ORF">PHLCEN_2v11441</name>
</gene>
<name>A0A2R6NK94_9APHY</name>
<keyword evidence="3" id="KW-1185">Reference proteome</keyword>
<dbReference type="EMBL" id="MLYV02001139">
    <property type="protein sequence ID" value="PSR72746.1"/>
    <property type="molecule type" value="Genomic_DNA"/>
</dbReference>
<feature type="region of interest" description="Disordered" evidence="1">
    <location>
        <begin position="1"/>
        <end position="21"/>
    </location>
</feature>
<comment type="caution">
    <text evidence="2">The sequence shown here is derived from an EMBL/GenBank/DDBJ whole genome shotgun (WGS) entry which is preliminary data.</text>
</comment>
<evidence type="ECO:0000313" key="2">
    <source>
        <dbReference type="EMBL" id="PSR72746.1"/>
    </source>
</evidence>
<reference evidence="2 3" key="1">
    <citation type="submission" date="2018-02" db="EMBL/GenBank/DDBJ databases">
        <title>Genome sequence of the basidiomycete white-rot fungus Phlebia centrifuga.</title>
        <authorList>
            <person name="Granchi Z."/>
            <person name="Peng M."/>
            <person name="de Vries R.P."/>
            <person name="Hilden K."/>
            <person name="Makela M.R."/>
            <person name="Grigoriev I."/>
            <person name="Riley R."/>
        </authorList>
    </citation>
    <scope>NUCLEOTIDE SEQUENCE [LARGE SCALE GENOMIC DNA]</scope>
    <source>
        <strain evidence="2 3">FBCC195</strain>
    </source>
</reference>
<evidence type="ECO:0000256" key="1">
    <source>
        <dbReference type="SAM" id="MobiDB-lite"/>
    </source>
</evidence>
<protein>
    <submittedName>
        <fullName evidence="2">Uncharacterized protein</fullName>
    </submittedName>
</protein>
<dbReference type="AlphaFoldDB" id="A0A2R6NK94"/>